<dbReference type="InterPro" id="IPR023606">
    <property type="entry name" value="CoA-Trfase_III_dom_1_sf"/>
</dbReference>
<dbReference type="GO" id="GO:0016740">
    <property type="term" value="F:transferase activity"/>
    <property type="evidence" value="ECO:0007669"/>
    <property type="project" value="UniProtKB-KW"/>
</dbReference>
<dbReference type="EMBL" id="LK996017">
    <property type="protein sequence ID" value="CDX03580.1"/>
    <property type="molecule type" value="Genomic_DNA"/>
</dbReference>
<protein>
    <submittedName>
        <fullName evidence="1">CaiB/baiF CoA-transferase protein C7orf10</fullName>
    </submittedName>
</protein>
<dbReference type="Pfam" id="PF02515">
    <property type="entry name" value="CoA_transf_3"/>
    <property type="match status" value="1"/>
</dbReference>
<name>A0A098B5C0_DESHA</name>
<accession>A0A098B5C0</accession>
<dbReference type="PATRIC" id="fig|49338.4.peg.3962"/>
<evidence type="ECO:0000313" key="1">
    <source>
        <dbReference type="EMBL" id="CDX03580.1"/>
    </source>
</evidence>
<sequence>MAMLLQGIRVLDLSRLLPGPFCTMTLADMGAEVLKIEDTQGGDYMRTMGKPVVKETMEFLMHNRNKKSMRLNLKTNEGRNIFLQLVKDYDVILESFRPGVVDQLGVGYQDVREVNPNLIYCSLSGYGQNGPYRTMAGHDTNYLSIAGVLDSIGVRNGPPVMPGITIADIAGGSMWAIIGILAAIIGRRTIGRGEYIDVAMMDGVMPFLGLYAGDYFTGGGVPKRGETVTTGVDACCHIYATKDGRYVSLAAAEPKFWKGFCQGIGRPELAPLQYSPDPERAELIEAVSAIMKTKTQAEWTELLMPLDICFTPVKNLEEALADPQVQARNLTVDVEHPVEGTIRNFAFPVKFAENPAQIYSPPPLYGEHTVEVLKAIGYSEEQIKELEKQKVI</sequence>
<dbReference type="PANTHER" id="PTHR48228">
    <property type="entry name" value="SUCCINYL-COA--D-CITRAMALATE COA-TRANSFERASE"/>
    <property type="match status" value="1"/>
</dbReference>
<dbReference type="InterPro" id="IPR003673">
    <property type="entry name" value="CoA-Trfase_fam_III"/>
</dbReference>
<dbReference type="Gene3D" id="3.30.1540.10">
    <property type="entry name" value="formyl-coa transferase, domain 3"/>
    <property type="match status" value="1"/>
</dbReference>
<proteinExistence type="predicted"/>
<dbReference type="RefSeq" id="WP_144675885.1">
    <property type="nucleotide sequence ID" value="NZ_JAYFNZ010000015.1"/>
</dbReference>
<dbReference type="AlphaFoldDB" id="A0A098B5C0"/>
<dbReference type="PANTHER" id="PTHR48228:SF5">
    <property type="entry name" value="ALPHA-METHYLACYL-COA RACEMASE"/>
    <property type="match status" value="1"/>
</dbReference>
<gene>
    <name evidence="1" type="ORF">DPCES_3694</name>
</gene>
<organism evidence="1">
    <name type="scientific">Desulfitobacterium hafniense</name>
    <name type="common">Desulfitobacterium frappieri</name>
    <dbReference type="NCBI Taxonomy" id="49338"/>
    <lineage>
        <taxon>Bacteria</taxon>
        <taxon>Bacillati</taxon>
        <taxon>Bacillota</taxon>
        <taxon>Clostridia</taxon>
        <taxon>Eubacteriales</taxon>
        <taxon>Desulfitobacteriaceae</taxon>
        <taxon>Desulfitobacterium</taxon>
    </lineage>
</organism>
<keyword evidence="1" id="KW-0808">Transferase</keyword>
<dbReference type="InterPro" id="IPR050509">
    <property type="entry name" value="CoA-transferase_III"/>
</dbReference>
<dbReference type="InterPro" id="IPR044855">
    <property type="entry name" value="CoA-Trfase_III_dom3_sf"/>
</dbReference>
<dbReference type="Gene3D" id="3.40.50.10540">
    <property type="entry name" value="Crotonobetainyl-coa:carnitine coa-transferase, domain 1"/>
    <property type="match status" value="1"/>
</dbReference>
<dbReference type="SUPFAM" id="SSF89796">
    <property type="entry name" value="CoA-transferase family III (CaiB/BaiF)"/>
    <property type="match status" value="1"/>
</dbReference>
<reference evidence="1" key="1">
    <citation type="submission" date="2014-07" db="EMBL/GenBank/DDBJ databases">
        <authorList>
            <person name="Hornung V.Bastian."/>
        </authorList>
    </citation>
    <scope>NUCLEOTIDE SEQUENCE</scope>
    <source>
        <strain evidence="1">PCE-S</strain>
    </source>
</reference>